<dbReference type="EMBL" id="AP019377">
    <property type="protein sequence ID" value="BBH91966.1"/>
    <property type="molecule type" value="Genomic_DNA"/>
</dbReference>
<feature type="transmembrane region" description="Helical" evidence="2">
    <location>
        <begin position="64"/>
        <end position="89"/>
    </location>
</feature>
<feature type="region of interest" description="Disordered" evidence="1">
    <location>
        <begin position="97"/>
        <end position="139"/>
    </location>
</feature>
<feature type="compositionally biased region" description="Basic and acidic residues" evidence="1">
    <location>
        <begin position="129"/>
        <end position="139"/>
    </location>
</feature>
<accession>A0A455SWL3</accession>
<reference evidence="3" key="1">
    <citation type="submission" date="2018-12" db="EMBL/GenBank/DDBJ databases">
        <title>Novel natural products biosynthetic potential of the class Ktedonobacteria.</title>
        <authorList>
            <person name="Zheng Y."/>
            <person name="Saitou A."/>
            <person name="Wang C.M."/>
            <person name="Toyoda A."/>
            <person name="Minakuchi Y."/>
            <person name="Sekiguchi Y."/>
            <person name="Ueda K."/>
            <person name="Takano H."/>
            <person name="Sakai Y."/>
            <person name="Yokota A."/>
            <person name="Yabe S."/>
        </authorList>
    </citation>
    <scope>NUCLEOTIDE SEQUENCE</scope>
    <source>
        <strain evidence="3">A3-2</strain>
    </source>
</reference>
<keyword evidence="2" id="KW-0472">Membrane</keyword>
<keyword evidence="2" id="KW-0812">Transmembrane</keyword>
<name>A0A455SWL3_9CHLR</name>
<evidence type="ECO:0000313" key="3">
    <source>
        <dbReference type="EMBL" id="BBH91966.1"/>
    </source>
</evidence>
<evidence type="ECO:0000256" key="1">
    <source>
        <dbReference type="SAM" id="MobiDB-lite"/>
    </source>
</evidence>
<gene>
    <name evidence="3" type="ORF">KTA_01650</name>
</gene>
<dbReference type="AlphaFoldDB" id="A0A455SWL3"/>
<sequence length="139" mass="15182">MARLCQLAARLILVLGLVTAAAEIYLLWNTYHYILQSGYSLSDGISIPQGFSYVRMGGVSWLDLVGPVAFLFGTIATTIFYSLLLSLIGHVLSAIAGSRPAGTSSERISASEEELTDGLIFQPLDEVETSERGRDRQRR</sequence>
<proteinExistence type="predicted"/>
<evidence type="ECO:0000256" key="2">
    <source>
        <dbReference type="SAM" id="Phobius"/>
    </source>
</evidence>
<organism evidence="3">
    <name type="scientific">Thermogemmatispora argillosa</name>
    <dbReference type="NCBI Taxonomy" id="2045280"/>
    <lineage>
        <taxon>Bacteria</taxon>
        <taxon>Bacillati</taxon>
        <taxon>Chloroflexota</taxon>
        <taxon>Ktedonobacteria</taxon>
        <taxon>Thermogemmatisporales</taxon>
        <taxon>Thermogemmatisporaceae</taxon>
        <taxon>Thermogemmatispora</taxon>
    </lineage>
</organism>
<keyword evidence="2" id="KW-1133">Transmembrane helix</keyword>
<protein>
    <submittedName>
        <fullName evidence="3">Uncharacterized protein</fullName>
    </submittedName>
</protein>